<evidence type="ECO:0000313" key="3">
    <source>
        <dbReference type="Proteomes" id="UP000824120"/>
    </source>
</evidence>
<comment type="caution">
    <text evidence="2">The sequence shown here is derived from an EMBL/GenBank/DDBJ whole genome shotgun (WGS) entry which is preliminary data.</text>
</comment>
<reference evidence="2 3" key="1">
    <citation type="submission" date="2020-09" db="EMBL/GenBank/DDBJ databases">
        <title>De no assembly of potato wild relative species, Solanum commersonii.</title>
        <authorList>
            <person name="Cho K."/>
        </authorList>
    </citation>
    <scope>NUCLEOTIDE SEQUENCE [LARGE SCALE GENOMIC DNA]</scope>
    <source>
        <strain evidence="2">LZ3.2</strain>
        <tissue evidence="2">Leaf</tissue>
    </source>
</reference>
<organism evidence="2 3">
    <name type="scientific">Solanum commersonii</name>
    <name type="common">Commerson's wild potato</name>
    <name type="synonym">Commerson's nightshade</name>
    <dbReference type="NCBI Taxonomy" id="4109"/>
    <lineage>
        <taxon>Eukaryota</taxon>
        <taxon>Viridiplantae</taxon>
        <taxon>Streptophyta</taxon>
        <taxon>Embryophyta</taxon>
        <taxon>Tracheophyta</taxon>
        <taxon>Spermatophyta</taxon>
        <taxon>Magnoliopsida</taxon>
        <taxon>eudicotyledons</taxon>
        <taxon>Gunneridae</taxon>
        <taxon>Pentapetalae</taxon>
        <taxon>asterids</taxon>
        <taxon>lamiids</taxon>
        <taxon>Solanales</taxon>
        <taxon>Solanaceae</taxon>
        <taxon>Solanoideae</taxon>
        <taxon>Solaneae</taxon>
        <taxon>Solanum</taxon>
    </lineage>
</organism>
<feature type="region of interest" description="Disordered" evidence="1">
    <location>
        <begin position="1"/>
        <end position="63"/>
    </location>
</feature>
<dbReference type="OrthoDB" id="407598at2759"/>
<feature type="compositionally biased region" description="Basic and acidic residues" evidence="1">
    <location>
        <begin position="47"/>
        <end position="57"/>
    </location>
</feature>
<gene>
    <name evidence="2" type="ORF">H5410_005952</name>
</gene>
<evidence type="ECO:0000313" key="2">
    <source>
        <dbReference type="EMBL" id="KAG5620734.1"/>
    </source>
</evidence>
<evidence type="ECO:0000256" key="1">
    <source>
        <dbReference type="SAM" id="MobiDB-lite"/>
    </source>
</evidence>
<accession>A0A9J6A7U3</accession>
<name>A0A9J6A7U3_SOLCO</name>
<dbReference type="AlphaFoldDB" id="A0A9J6A7U3"/>
<dbReference type="Proteomes" id="UP000824120">
    <property type="component" value="Chromosome 2"/>
</dbReference>
<proteinExistence type="predicted"/>
<keyword evidence="3" id="KW-1185">Reference proteome</keyword>
<protein>
    <submittedName>
        <fullName evidence="2">Uncharacterized protein</fullName>
    </submittedName>
</protein>
<dbReference type="EMBL" id="JACXVP010000002">
    <property type="protein sequence ID" value="KAG5620734.1"/>
    <property type="molecule type" value="Genomic_DNA"/>
</dbReference>
<sequence length="226" mass="25404">MSFKTRGPEHQITSSTNRGPEIEINHPFSKRSFGPVPSSTSTPVPRPKNDQKGREFGSRSQGNVDRGYNLTLFAISVESSPDVDTVLYKDTTTYLVELDMVDFDVILGMGGLYSCYALVEYGIKVVKFHFCDELIFEWKDSFIVAKGFFISYLKPQCCERRSPFAKGDKLRRDEALTPFHSVARRSEKGDFLVAEPRIVNRAETAAHCSVFYALFCSLSLLTAVSI</sequence>